<dbReference type="Gene3D" id="2.60.120.620">
    <property type="entry name" value="q2cbj1_9rhob like domain"/>
    <property type="match status" value="1"/>
</dbReference>
<dbReference type="Pfam" id="PF05721">
    <property type="entry name" value="PhyH"/>
    <property type="match status" value="1"/>
</dbReference>
<dbReference type="EMBL" id="LSRX01000276">
    <property type="protein sequence ID" value="OLQ01960.1"/>
    <property type="molecule type" value="Genomic_DNA"/>
</dbReference>
<evidence type="ECO:0000313" key="2">
    <source>
        <dbReference type="EMBL" id="OLQ01960.1"/>
    </source>
</evidence>
<evidence type="ECO:0000256" key="1">
    <source>
        <dbReference type="ARBA" id="ARBA00001962"/>
    </source>
</evidence>
<dbReference type="Proteomes" id="UP000186817">
    <property type="component" value="Unassembled WGS sequence"/>
</dbReference>
<gene>
    <name evidence="2" type="ORF">AK812_SmicGene15255</name>
</gene>
<comment type="caution">
    <text evidence="2">The sequence shown here is derived from an EMBL/GenBank/DDBJ whole genome shotgun (WGS) entry which is preliminary data.</text>
</comment>
<keyword evidence="3" id="KW-1185">Reference proteome</keyword>
<dbReference type="PANTHER" id="PTHR20883:SF49">
    <property type="entry name" value="PHYTANOYL-COA DIOXYGENASE"/>
    <property type="match status" value="1"/>
</dbReference>
<comment type="cofactor">
    <cofactor evidence="1">
        <name>Fe cation</name>
        <dbReference type="ChEBI" id="CHEBI:24875"/>
    </cofactor>
</comment>
<organism evidence="2 3">
    <name type="scientific">Symbiodinium microadriaticum</name>
    <name type="common">Dinoflagellate</name>
    <name type="synonym">Zooxanthella microadriatica</name>
    <dbReference type="NCBI Taxonomy" id="2951"/>
    <lineage>
        <taxon>Eukaryota</taxon>
        <taxon>Sar</taxon>
        <taxon>Alveolata</taxon>
        <taxon>Dinophyceae</taxon>
        <taxon>Suessiales</taxon>
        <taxon>Symbiodiniaceae</taxon>
        <taxon>Symbiodinium</taxon>
    </lineage>
</organism>
<dbReference type="PANTHER" id="PTHR20883">
    <property type="entry name" value="PHYTANOYL-COA DIOXYGENASE DOMAIN CONTAINING 1"/>
    <property type="match status" value="1"/>
</dbReference>
<dbReference type="AlphaFoldDB" id="A0A1Q9E3G5"/>
<dbReference type="OMA" id="YCNWQRI"/>
<dbReference type="SUPFAM" id="SSF51197">
    <property type="entry name" value="Clavaminate synthase-like"/>
    <property type="match status" value="1"/>
</dbReference>
<accession>A0A1Q9E3G5</accession>
<evidence type="ECO:0000313" key="3">
    <source>
        <dbReference type="Proteomes" id="UP000186817"/>
    </source>
</evidence>
<reference evidence="2 3" key="1">
    <citation type="submission" date="2016-02" db="EMBL/GenBank/DDBJ databases">
        <title>Genome analysis of coral dinoflagellate symbionts highlights evolutionary adaptations to a symbiotic lifestyle.</title>
        <authorList>
            <person name="Aranda M."/>
            <person name="Li Y."/>
            <person name="Liew Y.J."/>
            <person name="Baumgarten S."/>
            <person name="Simakov O."/>
            <person name="Wilson M."/>
            <person name="Piel J."/>
            <person name="Ashoor H."/>
            <person name="Bougouffa S."/>
            <person name="Bajic V.B."/>
            <person name="Ryu T."/>
            <person name="Ravasi T."/>
            <person name="Bayer T."/>
            <person name="Micklem G."/>
            <person name="Kim H."/>
            <person name="Bhak J."/>
            <person name="Lajeunesse T.C."/>
            <person name="Voolstra C.R."/>
        </authorList>
    </citation>
    <scope>NUCLEOTIDE SEQUENCE [LARGE SCALE GENOMIC DNA]</scope>
    <source>
        <strain evidence="2 3">CCMP2467</strain>
    </source>
</reference>
<protein>
    <recommendedName>
        <fullName evidence="4">Phytanoyl-CoA dioxygenase</fullName>
    </recommendedName>
</protein>
<evidence type="ECO:0008006" key="4">
    <source>
        <dbReference type="Google" id="ProtNLM"/>
    </source>
</evidence>
<dbReference type="OrthoDB" id="445007at2759"/>
<dbReference type="InterPro" id="IPR008775">
    <property type="entry name" value="Phytyl_CoA_dOase-like"/>
</dbReference>
<name>A0A1Q9E3G5_SYMMI</name>
<proteinExistence type="predicted"/>
<sequence>MSTSRSLAACRRLSGSCVALRHARCKASLAQRIPAEALSRGDFEVTPRHVEAYREDGVVHLPGVFSQEWVRYLQGAFHEGMQRPGKHAEFIAPGTTWDTMFQQDAQMRDVEMFQDQVFFQETEDRLPDWQPVIRSHAAEIIAKLMGSASVSFFYLHAILKRGGSQKAIPWHQDLPYWKVEGGQIGSVWIALDDMPLLASVRYIRGSHAWGLFRPQHFVDHSPYEGRDDLPSLPNVDELLKEGRASSLAYDVRAGDALCFDARIVHGSPGNPEVPGSQHRRIALRFVGDDATYCDRQGETAIPTVVVGKACLAFRSITRARQSK</sequence>